<keyword evidence="4" id="KW-1185">Reference proteome</keyword>
<dbReference type="eggNOG" id="arCOG03736">
    <property type="taxonomic scope" value="Archaea"/>
</dbReference>
<dbReference type="GeneID" id="10360075"/>
<feature type="transmembrane region" description="Helical" evidence="1">
    <location>
        <begin position="99"/>
        <end position="117"/>
    </location>
</feature>
<feature type="domain" description="CAAX prenyl protease 2/Lysostaphin resistance protein A-like" evidence="2">
    <location>
        <begin position="73"/>
        <end position="152"/>
    </location>
</feature>
<accession>F2L3P2</accession>
<organism evidence="3 4">
    <name type="scientific">Thermoproteus uzoniensis (strain 768-20)</name>
    <dbReference type="NCBI Taxonomy" id="999630"/>
    <lineage>
        <taxon>Archaea</taxon>
        <taxon>Thermoproteota</taxon>
        <taxon>Thermoprotei</taxon>
        <taxon>Thermoproteales</taxon>
        <taxon>Thermoproteaceae</taxon>
        <taxon>Thermoproteus</taxon>
    </lineage>
</organism>
<dbReference type="EMBL" id="CP002590">
    <property type="protein sequence ID" value="AEA12026.1"/>
    <property type="molecule type" value="Genomic_DNA"/>
</dbReference>
<feature type="transmembrane region" description="Helical" evidence="1">
    <location>
        <begin position="12"/>
        <end position="38"/>
    </location>
</feature>
<evidence type="ECO:0000313" key="3">
    <source>
        <dbReference type="EMBL" id="AEA12026.1"/>
    </source>
</evidence>
<dbReference type="Proteomes" id="UP000008138">
    <property type="component" value="Chromosome"/>
</dbReference>
<evidence type="ECO:0000259" key="2">
    <source>
        <dbReference type="Pfam" id="PF02517"/>
    </source>
</evidence>
<protein>
    <submittedName>
        <fullName evidence="3">Abortive infection protein</fullName>
    </submittedName>
</protein>
<dbReference type="HOGENOM" id="CLU_138958_0_0_2"/>
<name>F2L3P2_THEU7</name>
<gene>
    <name evidence="3" type="ordered locus">TUZN_0532</name>
</gene>
<dbReference type="KEGG" id="tuz:TUZN_0532"/>
<dbReference type="InterPro" id="IPR003675">
    <property type="entry name" value="Rce1/LyrA-like_dom"/>
</dbReference>
<dbReference type="GO" id="GO:0004175">
    <property type="term" value="F:endopeptidase activity"/>
    <property type="evidence" value="ECO:0007669"/>
    <property type="project" value="UniProtKB-ARBA"/>
</dbReference>
<feature type="transmembrane region" description="Helical" evidence="1">
    <location>
        <begin position="50"/>
        <end position="68"/>
    </location>
</feature>
<evidence type="ECO:0000313" key="4">
    <source>
        <dbReference type="Proteomes" id="UP000008138"/>
    </source>
</evidence>
<proteinExistence type="predicted"/>
<feature type="transmembrane region" description="Helical" evidence="1">
    <location>
        <begin position="123"/>
        <end position="148"/>
    </location>
</feature>
<dbReference type="GO" id="GO:0080120">
    <property type="term" value="P:CAAX-box protein maturation"/>
    <property type="evidence" value="ECO:0007669"/>
    <property type="project" value="UniProtKB-ARBA"/>
</dbReference>
<keyword evidence="1" id="KW-0472">Membrane</keyword>
<reference evidence="3 4" key="1">
    <citation type="journal article" date="2011" name="J. Bacteriol.">
        <title>Complete genome sequence of the thermoacidophilic crenarchaeon Thermoproteus uzoniensis 768-20.</title>
        <authorList>
            <person name="Mardanov A.V."/>
            <person name="Gumerov V.M."/>
            <person name="Beletsky A.V."/>
            <person name="Prokofeva M.I."/>
            <person name="Bonch-Osmolovskaya E.A."/>
            <person name="Ravin N.V."/>
            <person name="Skryabin K.G."/>
        </authorList>
    </citation>
    <scope>NUCLEOTIDE SEQUENCE [LARGE SCALE GENOMIC DNA]</scope>
    <source>
        <strain evidence="3 4">768-20</strain>
    </source>
</reference>
<dbReference type="AlphaFoldDB" id="F2L3P2"/>
<keyword evidence="1" id="KW-1133">Transmembrane helix</keyword>
<reference key="2">
    <citation type="submission" date="2011-03" db="EMBL/GenBank/DDBJ databases">
        <title>Complete genome sequence of the thermoacidophilic crenarchaeon Thermoproteus uzoniensis 768-20.</title>
        <authorList>
            <person name="Mardanov A.V."/>
            <person name="Gumerov V.M."/>
            <person name="Beletsky A.V."/>
            <person name="Prokofeva M.I."/>
            <person name="Bonch-Osmolovskaya E.A."/>
            <person name="Ravin N.V."/>
            <person name="Skryabin K.G."/>
        </authorList>
    </citation>
    <scope>NUCLEOTIDE SEQUENCE</scope>
    <source>
        <strain>768-20</strain>
    </source>
</reference>
<dbReference type="Pfam" id="PF02517">
    <property type="entry name" value="Rce1-like"/>
    <property type="match status" value="1"/>
</dbReference>
<dbReference type="RefSeq" id="WP_013679362.1">
    <property type="nucleotide sequence ID" value="NC_015315.1"/>
</dbReference>
<keyword evidence="1" id="KW-0812">Transmembrane</keyword>
<sequence length="161" mass="17100">MTRTYVDLLALVASLAALAVRPAMFGYLLALAISAISFKRLNWLGGRRAYLLPAIAVYLAAFTADLLTGPKSPPANIIVADILAPIVEEVVFRGLTFRVLPLWGAIPVSTVVFALLHPYPLLALAYAIALTLAYMGGGLAASIALHAINNIVWTAIYLGPL</sequence>
<evidence type="ECO:0000256" key="1">
    <source>
        <dbReference type="SAM" id="Phobius"/>
    </source>
</evidence>
<dbReference type="STRING" id="999630.TUZN_0532"/>
<dbReference type="OrthoDB" id="29135at2157"/>